<keyword evidence="1" id="KW-0677">Repeat</keyword>
<dbReference type="PANTHER" id="PTHR23084:SF263">
    <property type="entry name" value="MORN REPEAT-CONTAINING PROTEIN 1"/>
    <property type="match status" value="1"/>
</dbReference>
<dbReference type="Pfam" id="PF02493">
    <property type="entry name" value="MORN"/>
    <property type="match status" value="9"/>
</dbReference>
<dbReference type="InterPro" id="IPR003409">
    <property type="entry name" value="MORN"/>
</dbReference>
<keyword evidence="3" id="KW-1185">Reference proteome</keyword>
<dbReference type="SUPFAM" id="SSF82185">
    <property type="entry name" value="Histone H3 K4-specific methyltransferase SET7/9 N-terminal domain"/>
    <property type="match status" value="1"/>
</dbReference>
<gene>
    <name evidence="2" type="primary">Morn1</name>
    <name evidence="2" type="ORF">GTO92_0004673</name>
</gene>
<proteinExistence type="predicted"/>
<feature type="non-terminal residue" evidence="2">
    <location>
        <position position="1"/>
    </location>
</feature>
<dbReference type="SMART" id="SM00698">
    <property type="entry name" value="MORN"/>
    <property type="match status" value="8"/>
</dbReference>
<evidence type="ECO:0000313" key="3">
    <source>
        <dbReference type="Proteomes" id="UP001166052"/>
    </source>
</evidence>
<reference evidence="2" key="1">
    <citation type="journal article" date="2021" name="Cell">
        <title>Tracing the genetic footprints of vertebrate landing in non-teleost ray-finned fishes.</title>
        <authorList>
            <person name="Bi X."/>
            <person name="Wang K."/>
            <person name="Yang L."/>
            <person name="Pan H."/>
            <person name="Jiang H."/>
            <person name="Wei Q."/>
            <person name="Fang M."/>
            <person name="Yu H."/>
            <person name="Zhu C."/>
            <person name="Cai Y."/>
            <person name="He Y."/>
            <person name="Gan X."/>
            <person name="Zeng H."/>
            <person name="Yu D."/>
            <person name="Zhu Y."/>
            <person name="Jiang H."/>
            <person name="Qiu Q."/>
            <person name="Yang H."/>
            <person name="Zhang Y.E."/>
            <person name="Wang W."/>
            <person name="Zhu M."/>
            <person name="He S."/>
            <person name="Zhang G."/>
        </authorList>
    </citation>
    <scope>NUCLEOTIDE SEQUENCE</scope>
    <source>
        <strain evidence="2">Bchr_001</strain>
    </source>
</reference>
<sequence length="528" mass="58550">MAAAGEMRKSSRFYVGEVKKNLRDGYGFYVYPNSFFRYEGEWKLGKKNGNGKLVMKDGSYYEGEFKDGEINGNGLRYWASTGNTYSGQFCFGELHGHGVMQYGKGGQYEGEFSYGLRDGHGCLFDKEGNAYQGSFHKNKKHGEGQIAYSNGDVYEGDWILDQRQGHGVLRSADSSIYEGQWRNDLFNGHGTMIHSSGIIYEGQWINGQPACAATKIVIEGGDVLEVFQDSFFNVEVQLQDDEGQLIANENGRLLKISAGVRFVENSVRSSSSALLRLIEDMEEKPMLTPFGFECVNYPLMEVSSESEVTYSAMPNNEQSEVTMMDSSISKSEVESQIELEATEGSEANLLNRNGKIGSTQAEDYRAAGFQESSTGLSHPPGAEDEWLTNPTNQRVEAGRATFRNLMLAPPLKSHLLPDPLSVLEQNKLSKRQPGKTHLDKTEKITALQEKNGDTRSYLGHQLGIDSKKDTAEGRPPRTGDYVIIIQEVTNPPFLGCTLAPAFALLRVIPSKTKSNRTSKKESNIVKSK</sequence>
<accession>A0ABS2Z297</accession>
<feature type="non-terminal residue" evidence="2">
    <location>
        <position position="528"/>
    </location>
</feature>
<evidence type="ECO:0000313" key="2">
    <source>
        <dbReference type="EMBL" id="MBN3292937.1"/>
    </source>
</evidence>
<evidence type="ECO:0000256" key="1">
    <source>
        <dbReference type="ARBA" id="ARBA00022737"/>
    </source>
</evidence>
<protein>
    <submittedName>
        <fullName evidence="2">MORN1 protein</fullName>
    </submittedName>
</protein>
<dbReference type="EMBL" id="JAAWVN010019008">
    <property type="protein sequence ID" value="MBN3292937.1"/>
    <property type="molecule type" value="Genomic_DNA"/>
</dbReference>
<comment type="caution">
    <text evidence="2">The sequence shown here is derived from an EMBL/GenBank/DDBJ whole genome shotgun (WGS) entry which is preliminary data.</text>
</comment>
<dbReference type="Proteomes" id="UP001166052">
    <property type="component" value="Unassembled WGS sequence"/>
</dbReference>
<name>A0ABS2Z297_POLSE</name>
<dbReference type="PANTHER" id="PTHR23084">
    <property type="entry name" value="PHOSPHATIDYLINOSITOL-4-PHOSPHATE 5-KINASE RELATED"/>
    <property type="match status" value="1"/>
</dbReference>
<dbReference type="Gene3D" id="2.20.110.10">
    <property type="entry name" value="Histone H3 K4-specific methyltransferase SET7/9 N-terminal domain"/>
    <property type="match status" value="4"/>
</dbReference>
<organism evidence="2 3">
    <name type="scientific">Polypterus senegalus</name>
    <name type="common">Senegal bichir</name>
    <dbReference type="NCBI Taxonomy" id="55291"/>
    <lineage>
        <taxon>Eukaryota</taxon>
        <taxon>Metazoa</taxon>
        <taxon>Chordata</taxon>
        <taxon>Craniata</taxon>
        <taxon>Vertebrata</taxon>
        <taxon>Euteleostomi</taxon>
        <taxon>Actinopterygii</taxon>
        <taxon>Polypteriformes</taxon>
        <taxon>Polypteridae</taxon>
        <taxon>Polypterus</taxon>
    </lineage>
</organism>